<dbReference type="Gene3D" id="3.30.470.20">
    <property type="entry name" value="ATP-grasp fold, B domain"/>
    <property type="match status" value="1"/>
</dbReference>
<name>E1QUX1_VULDI</name>
<dbReference type="FunFam" id="3.40.50.20:FF:000022">
    <property type="entry name" value="Formate-dependent phosphoribosylglycinamide formyltransferase"/>
    <property type="match status" value="1"/>
</dbReference>
<comment type="function">
    <text evidence="7">Involved in the de novo purine biosynthesis. Catalyzes the transfer of formate to 5-phospho-ribosyl-glycinamide (GAR), producing 5-phospho-ribosyl-N-formylglycinamide (FGAR). Formate is provided by PurU via hydrolysis of 10-formyl-tetrahydrofolate.</text>
</comment>
<keyword evidence="6 7" id="KW-0460">Magnesium</keyword>
<evidence type="ECO:0000256" key="3">
    <source>
        <dbReference type="ARBA" id="ARBA00022741"/>
    </source>
</evidence>
<reference evidence="10" key="2">
    <citation type="journal article" date="2010" name="Stand. Genomic Sci.">
        <title>Complete genome sequence of Vulcanisaeta distributa type strain (IC-017T).</title>
        <authorList>
            <person name="Mavromatis K."/>
            <person name="Sikorski J."/>
            <person name="Pabst E."/>
            <person name="Teshima H."/>
            <person name="Lapidus A."/>
            <person name="Lucas S."/>
            <person name="Nolan M."/>
            <person name="Glavina Del Rio T."/>
            <person name="Cheng J."/>
            <person name="Bruce D."/>
            <person name="Goodwin L."/>
            <person name="Pitluck S."/>
            <person name="Liolios K."/>
            <person name="Ivanova N."/>
            <person name="Mikhailova N."/>
            <person name="Pati A."/>
            <person name="Chen A."/>
            <person name="Palaniappan K."/>
            <person name="Land M."/>
            <person name="Hauser L."/>
            <person name="Chang Y."/>
            <person name="Jeffries C."/>
            <person name="Rohde M."/>
            <person name="Spring S."/>
            <person name="Goker M."/>
            <person name="Wirth R."/>
            <person name="Woyke T."/>
            <person name="Bristow J."/>
            <person name="Eisen J."/>
            <person name="Markowitz V."/>
            <person name="Hugenholtz P."/>
            <person name="Klenk H."/>
            <person name="Kyrpides N."/>
        </authorList>
    </citation>
    <scope>NUCLEOTIDE SEQUENCE [LARGE SCALE GENOMIC DNA]</scope>
    <source>
        <strain evidence="10">DSM 14429 / JCM 11212 / NBRC 100878 / IC-017</strain>
    </source>
</reference>
<dbReference type="PANTHER" id="PTHR43055:SF1">
    <property type="entry name" value="FORMATE-DEPENDENT PHOSPHORIBOSYLGLYCINAMIDE FORMYLTRANSFERASE"/>
    <property type="match status" value="1"/>
</dbReference>
<comment type="pathway">
    <text evidence="7">Purine metabolism; IMP biosynthesis via de novo pathway; N(2)-formyl-N(1)-(5-phospho-D-ribosyl)glycinamide from N(1)-(5-phospho-D-ribosyl)glycinamide (formate route): step 1/1.</text>
</comment>
<keyword evidence="10" id="KW-1185">Reference proteome</keyword>
<dbReference type="OrthoDB" id="9299at2157"/>
<dbReference type="NCBIfam" id="NF006766">
    <property type="entry name" value="PRK09288.1"/>
    <property type="match status" value="1"/>
</dbReference>
<proteinExistence type="inferred from homology"/>
<dbReference type="GO" id="GO:0006189">
    <property type="term" value="P:'de novo' IMP biosynthetic process"/>
    <property type="evidence" value="ECO:0007669"/>
    <property type="project" value="UniProtKB-UniRule"/>
</dbReference>
<dbReference type="Gene3D" id="3.30.1490.20">
    <property type="entry name" value="ATP-grasp fold, A domain"/>
    <property type="match status" value="1"/>
</dbReference>
<dbReference type="SUPFAM" id="SSF52440">
    <property type="entry name" value="PreATP-grasp domain"/>
    <property type="match status" value="1"/>
</dbReference>
<dbReference type="InterPro" id="IPR048740">
    <property type="entry name" value="PurT_C"/>
</dbReference>
<dbReference type="EMBL" id="CP002100">
    <property type="protein sequence ID" value="ADN49974.1"/>
    <property type="molecule type" value="Genomic_DNA"/>
</dbReference>
<feature type="binding site" evidence="7">
    <location>
        <begin position="369"/>
        <end position="370"/>
    </location>
    <ligand>
        <name>N(1)-(5-phospho-beta-D-ribosyl)glycinamide</name>
        <dbReference type="ChEBI" id="CHEBI:143788"/>
    </ligand>
</feature>
<dbReference type="PROSITE" id="PS50975">
    <property type="entry name" value="ATP_GRASP"/>
    <property type="match status" value="1"/>
</dbReference>
<dbReference type="PANTHER" id="PTHR43055">
    <property type="entry name" value="FORMATE-DEPENDENT PHOSPHORIBOSYLGLYCINAMIDE FORMYLTRANSFERASE"/>
    <property type="match status" value="1"/>
</dbReference>
<dbReference type="InterPro" id="IPR003135">
    <property type="entry name" value="ATP-grasp_carboxylate-amine"/>
</dbReference>
<keyword evidence="4 7" id="KW-0658">Purine biosynthesis</keyword>
<comment type="similarity">
    <text evidence="7">Belongs to the PurK/PurT family.</text>
</comment>
<dbReference type="InterPro" id="IPR005862">
    <property type="entry name" value="PurT"/>
</dbReference>
<dbReference type="KEGG" id="vdi:Vdis_0577"/>
<dbReference type="RefSeq" id="WP_013335699.1">
    <property type="nucleotide sequence ID" value="NC_014537.1"/>
</dbReference>
<evidence type="ECO:0000256" key="5">
    <source>
        <dbReference type="ARBA" id="ARBA00022840"/>
    </source>
</evidence>
<dbReference type="GO" id="GO:0000287">
    <property type="term" value="F:magnesium ion binding"/>
    <property type="evidence" value="ECO:0007669"/>
    <property type="project" value="InterPro"/>
</dbReference>
<sequence>MEFGPPLLEDSRKIMLLGSGELGKEMAIEAQRMGVEVIAVDRYDMAPAMHVAHRRYVINMLDGNAIKALVRREGPDAIIAEIEAINTEALIELEEEGFRVIPNARAVKICMNRIELRRLAAEKLRLPTTKYFFAEDAEDVRRACKDLGFPCLIKPEMSSSGHGHVLISSYEDAERGFREALVHARGGGRRVVVEEYVKIDRELTVLTYRYPLGGNAVIATIPPIEHQRPEGIYHYVESWHPATVGGDVVERAREYAIKVVNELGGFGIYGVEILITKDGRILFSEVAPRPHDTGLVTLVSTDINEFQIHVRSALGLPTPEVKLVTPAAAHVILADTETWTPRITGLEEALRIPGVQVRLFGKPFTYRHRRMGIVLATGNTVQEAREKARLAASLIKVSR</sequence>
<accession>E1QUX1</accession>
<dbReference type="Gene3D" id="3.40.50.20">
    <property type="match status" value="1"/>
</dbReference>
<evidence type="ECO:0000256" key="4">
    <source>
        <dbReference type="ARBA" id="ARBA00022755"/>
    </source>
</evidence>
<dbReference type="Pfam" id="PF22660">
    <property type="entry name" value="RS_preATP-grasp-like"/>
    <property type="match status" value="1"/>
</dbReference>
<dbReference type="InterPro" id="IPR016185">
    <property type="entry name" value="PreATP-grasp_dom_sf"/>
</dbReference>
<comment type="subunit">
    <text evidence="7">Homodimer.</text>
</comment>
<feature type="binding site" evidence="7">
    <location>
        <position position="285"/>
    </location>
    <ligand>
        <name>Mg(2+)</name>
        <dbReference type="ChEBI" id="CHEBI:18420"/>
    </ligand>
</feature>
<dbReference type="UniPathway" id="UPA00074">
    <property type="reaction ID" value="UER00127"/>
</dbReference>
<dbReference type="HAMAP" id="MF_01643">
    <property type="entry name" value="PurT"/>
    <property type="match status" value="1"/>
</dbReference>
<feature type="binding site" evidence="7">
    <location>
        <begin position="194"/>
        <end position="197"/>
    </location>
    <ligand>
        <name>ATP</name>
        <dbReference type="ChEBI" id="CHEBI:30616"/>
    </ligand>
</feature>
<feature type="binding site" evidence="7">
    <location>
        <position position="292"/>
    </location>
    <ligand>
        <name>N(1)-(5-phospho-beta-D-ribosyl)glycinamide</name>
        <dbReference type="ChEBI" id="CHEBI:143788"/>
    </ligand>
</feature>
<gene>
    <name evidence="7" type="primary">purT</name>
    <name evidence="9" type="ordered locus">Vdis_0577</name>
</gene>
<protein>
    <recommendedName>
        <fullName evidence="7">Formate-dependent phosphoribosylglycinamide formyltransferase</fullName>
        <ecNumber evidence="7">6.3.1.21</ecNumber>
    </recommendedName>
    <alternativeName>
        <fullName evidence="7">5'-phosphoribosylglycinamide transformylase 2</fullName>
    </alternativeName>
    <alternativeName>
        <fullName evidence="7">Formate-dependent GAR transformylase</fullName>
    </alternativeName>
    <alternativeName>
        <fullName evidence="7">GAR transformylase 2</fullName>
        <shortName evidence="7">GART 2</shortName>
    </alternativeName>
    <alternativeName>
        <fullName evidence="7">Non-folate glycinamide ribonucleotide transformylase</fullName>
    </alternativeName>
    <alternativeName>
        <fullName evidence="7">Phosphoribosylglycinamide formyltransferase 2</fullName>
    </alternativeName>
</protein>
<dbReference type="HOGENOM" id="CLU_011534_1_3_2"/>
<feature type="binding site" evidence="7">
    <location>
        <position position="362"/>
    </location>
    <ligand>
        <name>N(1)-(5-phospho-beta-D-ribosyl)glycinamide</name>
        <dbReference type="ChEBI" id="CHEBI:143788"/>
    </ligand>
</feature>
<reference evidence="9 10" key="1">
    <citation type="journal article" date="2010" name="Stand. Genomic Sci.">
        <title>Complete genome sequence of Vulcanisaeta distributa type strain (IC-017).</title>
        <authorList>
            <person name="Mavromatis K."/>
            <person name="Sikorski J."/>
            <person name="Pabst E."/>
            <person name="Teshima H."/>
            <person name="Lapidus A."/>
            <person name="Lucas S."/>
            <person name="Nolan M."/>
            <person name="Glavina Del Rio T."/>
            <person name="Cheng J.F."/>
            <person name="Bruce D."/>
            <person name="Goodwin L."/>
            <person name="Pitluck S."/>
            <person name="Liolios K."/>
            <person name="Ivanova N."/>
            <person name="Mikhailova N."/>
            <person name="Pati A."/>
            <person name="Chen A."/>
            <person name="Palaniappan K."/>
            <person name="Land M."/>
            <person name="Hauser L."/>
            <person name="Chang Y.J."/>
            <person name="Jeffries C.D."/>
            <person name="Rohde M."/>
            <person name="Spring S."/>
            <person name="Goker M."/>
            <person name="Wirth R."/>
            <person name="Woyke T."/>
            <person name="Bristow J."/>
            <person name="Eisen J.A."/>
            <person name="Markowitz V."/>
            <person name="Hugenholtz P."/>
            <person name="Klenk H.P."/>
            <person name="Kyrpides N.C."/>
        </authorList>
    </citation>
    <scope>NUCLEOTIDE SEQUENCE [LARGE SCALE GENOMIC DNA]</scope>
    <source>
        <strain evidence="10">DSM 14429 / JCM 11212 / NBRC 100878 / IC-017</strain>
    </source>
</reference>
<evidence type="ECO:0000256" key="1">
    <source>
        <dbReference type="ARBA" id="ARBA00022598"/>
    </source>
</evidence>
<keyword evidence="5 7" id="KW-0067">ATP-binding</keyword>
<dbReference type="eggNOG" id="arCOG01598">
    <property type="taxonomic scope" value="Archaea"/>
</dbReference>
<dbReference type="InterPro" id="IPR013815">
    <property type="entry name" value="ATP_grasp_subdomain_1"/>
</dbReference>
<evidence type="ECO:0000256" key="2">
    <source>
        <dbReference type="ARBA" id="ARBA00022723"/>
    </source>
</evidence>
<organism evidence="9 10">
    <name type="scientific">Vulcanisaeta distributa (strain DSM 14429 / JCM 11212 / NBRC 100878 / IC-017)</name>
    <dbReference type="NCBI Taxonomy" id="572478"/>
    <lineage>
        <taxon>Archaea</taxon>
        <taxon>Thermoproteota</taxon>
        <taxon>Thermoprotei</taxon>
        <taxon>Thermoproteales</taxon>
        <taxon>Thermoproteaceae</taxon>
        <taxon>Vulcanisaeta</taxon>
    </lineage>
</organism>
<evidence type="ECO:0000313" key="10">
    <source>
        <dbReference type="Proteomes" id="UP000006681"/>
    </source>
</evidence>
<keyword evidence="1 7" id="KW-0436">Ligase</keyword>
<dbReference type="STRING" id="572478.Vdis_0577"/>
<evidence type="ECO:0000256" key="7">
    <source>
        <dbReference type="HAMAP-Rule" id="MF_01643"/>
    </source>
</evidence>
<dbReference type="GO" id="GO:0043815">
    <property type="term" value="F:phosphoribosylglycinamide formyltransferase 2 activity"/>
    <property type="evidence" value="ECO:0007669"/>
    <property type="project" value="UniProtKB-UniRule"/>
</dbReference>
<feature type="binding site" evidence="7">
    <location>
        <begin position="21"/>
        <end position="22"/>
    </location>
    <ligand>
        <name>N(1)-(5-phospho-beta-D-ribosyl)glycinamide</name>
        <dbReference type="ChEBI" id="CHEBI:143788"/>
    </ligand>
</feature>
<dbReference type="Pfam" id="PF21244">
    <property type="entry name" value="PurT_C"/>
    <property type="match status" value="1"/>
</dbReference>
<comment type="caution">
    <text evidence="7">Lacks conserved residue(s) required for the propagation of feature annotation.</text>
</comment>
<dbReference type="EC" id="6.3.1.21" evidence="7"/>
<dbReference type="GO" id="GO:0005829">
    <property type="term" value="C:cytosol"/>
    <property type="evidence" value="ECO:0007669"/>
    <property type="project" value="TreeGrafter"/>
</dbReference>
<evidence type="ECO:0000313" key="9">
    <source>
        <dbReference type="EMBL" id="ADN49974.1"/>
    </source>
</evidence>
<feature type="binding site" evidence="7">
    <location>
        <position position="81"/>
    </location>
    <ligand>
        <name>N(1)-(5-phospho-beta-D-ribosyl)glycinamide</name>
        <dbReference type="ChEBI" id="CHEBI:143788"/>
    </ligand>
</feature>
<evidence type="ECO:0000259" key="8">
    <source>
        <dbReference type="PROSITE" id="PS50975"/>
    </source>
</evidence>
<dbReference type="SUPFAM" id="SSF56059">
    <property type="entry name" value="Glutathione synthetase ATP-binding domain-like"/>
    <property type="match status" value="1"/>
</dbReference>
<feature type="binding site" evidence="7">
    <location>
        <position position="272"/>
    </location>
    <ligand>
        <name>Mg(2+)</name>
        <dbReference type="ChEBI" id="CHEBI:18420"/>
    </ligand>
</feature>
<dbReference type="InterPro" id="IPR011761">
    <property type="entry name" value="ATP-grasp"/>
</dbReference>
<evidence type="ECO:0000256" key="6">
    <source>
        <dbReference type="ARBA" id="ARBA00022842"/>
    </source>
</evidence>
<dbReference type="GO" id="GO:0005524">
    <property type="term" value="F:ATP binding"/>
    <property type="evidence" value="ECO:0007669"/>
    <property type="project" value="UniProtKB-UniRule"/>
</dbReference>
<comment type="catalytic activity">
    <reaction evidence="7">
        <text>N(1)-(5-phospho-beta-D-ribosyl)glycinamide + formate + ATP = N(2)-formyl-N(1)-(5-phospho-beta-D-ribosyl)glycinamide + ADP + phosphate + H(+)</text>
        <dbReference type="Rhea" id="RHEA:24829"/>
        <dbReference type="ChEBI" id="CHEBI:15378"/>
        <dbReference type="ChEBI" id="CHEBI:15740"/>
        <dbReference type="ChEBI" id="CHEBI:30616"/>
        <dbReference type="ChEBI" id="CHEBI:43474"/>
        <dbReference type="ChEBI" id="CHEBI:143788"/>
        <dbReference type="ChEBI" id="CHEBI:147286"/>
        <dbReference type="ChEBI" id="CHEBI:456216"/>
        <dbReference type="EC" id="6.3.1.21"/>
    </reaction>
</comment>
<dbReference type="GO" id="GO:0004644">
    <property type="term" value="F:phosphoribosylglycinamide formyltransferase activity"/>
    <property type="evidence" value="ECO:0007669"/>
    <property type="project" value="InterPro"/>
</dbReference>
<keyword evidence="3 7" id="KW-0547">Nucleotide-binding</keyword>
<feature type="binding site" evidence="7">
    <location>
        <position position="154"/>
    </location>
    <ligand>
        <name>ATP</name>
        <dbReference type="ChEBI" id="CHEBI:30616"/>
    </ligand>
</feature>
<dbReference type="Proteomes" id="UP000006681">
    <property type="component" value="Chromosome"/>
</dbReference>
<dbReference type="AlphaFoldDB" id="E1QUX1"/>
<dbReference type="Pfam" id="PF02222">
    <property type="entry name" value="ATP-grasp"/>
    <property type="match status" value="1"/>
</dbReference>
<feature type="binding site" evidence="7">
    <location>
        <position position="113"/>
    </location>
    <ligand>
        <name>ATP</name>
        <dbReference type="ChEBI" id="CHEBI:30616"/>
    </ligand>
</feature>
<keyword evidence="2 7" id="KW-0479">Metal-binding</keyword>
<dbReference type="InterPro" id="IPR054350">
    <property type="entry name" value="PurT/PurK_preATP-grasp"/>
</dbReference>
<dbReference type="GeneID" id="9751497"/>
<feature type="domain" description="ATP-grasp" evidence="8">
    <location>
        <begin position="118"/>
        <end position="314"/>
    </location>
</feature>
<feature type="binding site" evidence="7">
    <location>
        <position position="202"/>
    </location>
    <ligand>
        <name>ATP</name>
        <dbReference type="ChEBI" id="CHEBI:30616"/>
    </ligand>
</feature>